<dbReference type="EMBL" id="QZCE01000002">
    <property type="protein sequence ID" value="NEZ64450.1"/>
    <property type="molecule type" value="Genomic_DNA"/>
</dbReference>
<dbReference type="Gene3D" id="2.120.10.30">
    <property type="entry name" value="TolB, C-terminal domain"/>
    <property type="match status" value="1"/>
</dbReference>
<evidence type="ECO:0000256" key="1">
    <source>
        <dbReference type="SAM" id="Phobius"/>
    </source>
</evidence>
<sequence length="491" mass="53830">MTTHHRQPLDRLAQAMIALLALVIGGMVLFGGPAASKVRDFTWQNRQIGAEDTAFLLTFSRPMDHTSVEQNLTIEPPLPGRFSWAGRRMAYTLNFPAPYGNEFTVSLPEASDRFSGPEAKFMPFEASFKSRKRAFAYIGVEGEDQGRLMLYNLSTQSQTALTPKNLTVMDYKPYTQGDRILFAAIERGQNTQQDQALYTVTTGLGDDTNNSSGQIETLLDSSEYQNLKFDLSPDGSTIVVQRVSRNNPGNFGPWVVTQDQPPRRLETEPGGDFIIAPDSQSLLLQQGEGTAIIALNNAPDEQSGETLDFLPQYGLVMDVASNGSAAAMVSFNQDDPDKRFTQTLFWVSNQGDEKPLINVTGSILDAQFDPTNELLFCLTSQLLEGETYQVQPSIAAINLSTGDVETLQTLSPQPSVHMSLAPDGLALLFDETTPSATADNSVVLDDGIAIATSKIWLLPLYQTSDDRLNKRPQPVEPQALPFAGINPVWIP</sequence>
<dbReference type="SUPFAM" id="SSF82171">
    <property type="entry name" value="DPP6 N-terminal domain-like"/>
    <property type="match status" value="1"/>
</dbReference>
<dbReference type="AlphaFoldDB" id="A0A6M0S7V7"/>
<gene>
    <name evidence="2" type="ORF">D0962_16920</name>
</gene>
<dbReference type="InterPro" id="IPR011042">
    <property type="entry name" value="6-blade_b-propeller_TolB-like"/>
</dbReference>
<feature type="transmembrane region" description="Helical" evidence="1">
    <location>
        <begin position="12"/>
        <end position="32"/>
    </location>
</feature>
<accession>A0A6M0S7V7</accession>
<keyword evidence="1" id="KW-1133">Transmembrane helix</keyword>
<evidence type="ECO:0000313" key="2">
    <source>
        <dbReference type="EMBL" id="NEZ64450.1"/>
    </source>
</evidence>
<dbReference type="RefSeq" id="WP_163664724.1">
    <property type="nucleotide sequence ID" value="NZ_QZCE01000002.1"/>
</dbReference>
<proteinExistence type="predicted"/>
<keyword evidence="1" id="KW-0472">Membrane</keyword>
<dbReference type="Proteomes" id="UP000473574">
    <property type="component" value="Unassembled WGS sequence"/>
</dbReference>
<dbReference type="Gene3D" id="2.60.40.3710">
    <property type="match status" value="1"/>
</dbReference>
<protein>
    <recommendedName>
        <fullName evidence="4">SbsA Ig-like domain-containing protein</fullName>
    </recommendedName>
</protein>
<organism evidence="2 3">
    <name type="scientific">Adonisia turfae CCMR0082</name>
    <dbReference type="NCBI Taxonomy" id="2304604"/>
    <lineage>
        <taxon>Bacteria</taxon>
        <taxon>Bacillati</taxon>
        <taxon>Cyanobacteriota</taxon>
        <taxon>Adonisia</taxon>
        <taxon>Adonisia turfae</taxon>
    </lineage>
</organism>
<name>A0A6M0S7V7_9CYAN</name>
<reference evidence="2 3" key="1">
    <citation type="journal article" date="2020" name="Microb. Ecol.">
        <title>Ecogenomics of the Marine Benthic Filamentous Cyanobacterium Adonisia.</title>
        <authorList>
            <person name="Walter J.M."/>
            <person name="Coutinho F.H."/>
            <person name="Leomil L."/>
            <person name="Hargreaves P.I."/>
            <person name="Campeao M.E."/>
            <person name="Vieira V.V."/>
            <person name="Silva B.S."/>
            <person name="Fistarol G.O."/>
            <person name="Salomon P.S."/>
            <person name="Sawabe T."/>
            <person name="Mino S."/>
            <person name="Hosokawa M."/>
            <person name="Miyashita H."/>
            <person name="Maruyama F."/>
            <person name="van Verk M.C."/>
            <person name="Dutilh B.E."/>
            <person name="Thompson C.C."/>
            <person name="Thompson F.L."/>
        </authorList>
    </citation>
    <scope>NUCLEOTIDE SEQUENCE [LARGE SCALE GENOMIC DNA]</scope>
    <source>
        <strain evidence="2 3">CCMR0082</strain>
    </source>
</reference>
<evidence type="ECO:0000313" key="3">
    <source>
        <dbReference type="Proteomes" id="UP000473574"/>
    </source>
</evidence>
<comment type="caution">
    <text evidence="2">The sequence shown here is derived from an EMBL/GenBank/DDBJ whole genome shotgun (WGS) entry which is preliminary data.</text>
</comment>
<keyword evidence="1" id="KW-0812">Transmembrane</keyword>
<evidence type="ECO:0008006" key="4">
    <source>
        <dbReference type="Google" id="ProtNLM"/>
    </source>
</evidence>